<dbReference type="AlphaFoldDB" id="A0A8X7BWQ2"/>
<evidence type="ECO:0000313" key="3">
    <source>
        <dbReference type="Proteomes" id="UP000886998"/>
    </source>
</evidence>
<dbReference type="Pfam" id="PF18701">
    <property type="entry name" value="DUF5641"/>
    <property type="match status" value="1"/>
</dbReference>
<dbReference type="PANTHER" id="PTHR47331:SF1">
    <property type="entry name" value="GAG-LIKE PROTEIN"/>
    <property type="match status" value="1"/>
</dbReference>
<gene>
    <name evidence="2" type="primary">AVEN_255564_1</name>
    <name evidence="2" type="ORF">TNIN_319971</name>
</gene>
<name>A0A8X7BWQ2_9ARAC</name>
<dbReference type="InterPro" id="IPR040676">
    <property type="entry name" value="DUF5641"/>
</dbReference>
<dbReference type="Proteomes" id="UP000886998">
    <property type="component" value="Unassembled WGS sequence"/>
</dbReference>
<keyword evidence="3" id="KW-1185">Reference proteome</keyword>
<accession>A0A8X7BWQ2</accession>
<proteinExistence type="predicted"/>
<organism evidence="2 3">
    <name type="scientific">Trichonephila inaurata madagascariensis</name>
    <dbReference type="NCBI Taxonomy" id="2747483"/>
    <lineage>
        <taxon>Eukaryota</taxon>
        <taxon>Metazoa</taxon>
        <taxon>Ecdysozoa</taxon>
        <taxon>Arthropoda</taxon>
        <taxon>Chelicerata</taxon>
        <taxon>Arachnida</taxon>
        <taxon>Araneae</taxon>
        <taxon>Araneomorphae</taxon>
        <taxon>Entelegynae</taxon>
        <taxon>Araneoidea</taxon>
        <taxon>Nephilidae</taxon>
        <taxon>Trichonephila</taxon>
        <taxon>Trichonephila inaurata</taxon>
    </lineage>
</organism>
<evidence type="ECO:0000259" key="1">
    <source>
        <dbReference type="Pfam" id="PF18701"/>
    </source>
</evidence>
<sequence length="206" mass="24131">MNPADVLSRGCSPRHLLESKWFEGPEWLLRNAKTWPTNKLQCEAKVLDCERRKIKLCNLNETDKRETCRPLTYVSENSDELVPLTPAMFMMSNSSLDVTDLDLSDFAKFQKRVEFRARPLKDLRGFRKEYLRLLVQKAHKTTRAFKVGEIVLIENPNKKRLYWPLCKVIELIPGRNGKVRTLKLRCSNTETIRPIQRVSICRNDRV</sequence>
<reference evidence="2" key="1">
    <citation type="submission" date="2020-08" db="EMBL/GenBank/DDBJ databases">
        <title>Multicomponent nature underlies the extraordinary mechanical properties of spider dragline silk.</title>
        <authorList>
            <person name="Kono N."/>
            <person name="Nakamura H."/>
            <person name="Mori M."/>
            <person name="Yoshida Y."/>
            <person name="Ohtoshi R."/>
            <person name="Malay A.D."/>
            <person name="Moran D.A.P."/>
            <person name="Tomita M."/>
            <person name="Numata K."/>
            <person name="Arakawa K."/>
        </authorList>
    </citation>
    <scope>NUCLEOTIDE SEQUENCE</scope>
</reference>
<feature type="domain" description="DUF5641" evidence="1">
    <location>
        <begin position="127"/>
        <end position="199"/>
    </location>
</feature>
<dbReference type="EMBL" id="BMAV01005107">
    <property type="protein sequence ID" value="GFY45888.1"/>
    <property type="molecule type" value="Genomic_DNA"/>
</dbReference>
<dbReference type="OrthoDB" id="8036689at2759"/>
<evidence type="ECO:0000313" key="2">
    <source>
        <dbReference type="EMBL" id="GFY45888.1"/>
    </source>
</evidence>
<dbReference type="PANTHER" id="PTHR47331">
    <property type="entry name" value="PHD-TYPE DOMAIN-CONTAINING PROTEIN"/>
    <property type="match status" value="1"/>
</dbReference>
<protein>
    <submittedName>
        <fullName evidence="2">DUF5641 domain-containing protein</fullName>
    </submittedName>
</protein>
<comment type="caution">
    <text evidence="2">The sequence shown here is derived from an EMBL/GenBank/DDBJ whole genome shotgun (WGS) entry which is preliminary data.</text>
</comment>